<keyword evidence="3" id="KW-1185">Reference proteome</keyword>
<gene>
    <name evidence="1" type="ORF">Lqua_1331</name>
    <name evidence="2" type="ORF">NCTC12376_01462</name>
</gene>
<proteinExistence type="predicted"/>
<dbReference type="EMBL" id="LNYR01000012">
    <property type="protein sequence ID" value="KTD51104.1"/>
    <property type="molecule type" value="Genomic_DNA"/>
</dbReference>
<dbReference type="RefSeq" id="WP_058473498.1">
    <property type="nucleotide sequence ID" value="NZ_CAAAIL010000013.1"/>
</dbReference>
<accession>A0A378KVP6</accession>
<dbReference type="Gene3D" id="1.20.120.450">
    <property type="entry name" value="dinb family like domain"/>
    <property type="match status" value="1"/>
</dbReference>
<dbReference type="Proteomes" id="UP000254230">
    <property type="component" value="Unassembled WGS sequence"/>
</dbReference>
<dbReference type="PANTHER" id="PTHR36922">
    <property type="entry name" value="BLL2446 PROTEIN"/>
    <property type="match status" value="1"/>
</dbReference>
<dbReference type="Proteomes" id="UP000054639">
    <property type="component" value="Unassembled WGS sequence"/>
</dbReference>
<evidence type="ECO:0000313" key="2">
    <source>
        <dbReference type="EMBL" id="STY17651.1"/>
    </source>
</evidence>
<sequence>MSLSMHQITIPIFIRMFNNISIILKKAEAHCDKEHIDPAEWLNARLAPDMFPLVRQIQIATDTAKGCASRLADIEIPVYADTESSFAELEDRIQKTIHFLQSVNSSDIDSSENREVTFKTQHHELHFKGLDYVTHFVLPNFYFHISMTYAILRHNGLAIGKTDYLGAIK</sequence>
<name>A0A378KVP6_9GAMM</name>
<reference evidence="2 4" key="2">
    <citation type="submission" date="2018-06" db="EMBL/GenBank/DDBJ databases">
        <authorList>
            <consortium name="Pathogen Informatics"/>
            <person name="Doyle S."/>
        </authorList>
    </citation>
    <scope>NUCLEOTIDE SEQUENCE [LARGE SCALE GENOMIC DNA]</scope>
    <source>
        <strain evidence="2 4">NCTC12376</strain>
    </source>
</reference>
<dbReference type="AlphaFoldDB" id="A0A378KVP6"/>
<reference evidence="1 3" key="1">
    <citation type="submission" date="2015-11" db="EMBL/GenBank/DDBJ databases">
        <title>Genomic analysis of 38 Legionella species identifies large and diverse effector repertoires.</title>
        <authorList>
            <person name="Burstein D."/>
            <person name="Amaro F."/>
            <person name="Zusman T."/>
            <person name="Lifshitz Z."/>
            <person name="Cohen O."/>
            <person name="Gilbert J.A."/>
            <person name="Pupko T."/>
            <person name="Shuman H.A."/>
            <person name="Segal G."/>
        </authorList>
    </citation>
    <scope>NUCLEOTIDE SEQUENCE [LARGE SCALE GENOMIC DNA]</scope>
    <source>
        <strain evidence="1 3">ATCC 49507</strain>
    </source>
</reference>
<dbReference type="Pfam" id="PF09351">
    <property type="entry name" value="DUF1993"/>
    <property type="match status" value="1"/>
</dbReference>
<dbReference type="InterPro" id="IPR018531">
    <property type="entry name" value="DUF1993"/>
</dbReference>
<dbReference type="PANTHER" id="PTHR36922:SF1">
    <property type="entry name" value="DUF1993 DOMAIN-CONTAINING PROTEIN"/>
    <property type="match status" value="1"/>
</dbReference>
<evidence type="ECO:0000313" key="1">
    <source>
        <dbReference type="EMBL" id="KTD51104.1"/>
    </source>
</evidence>
<evidence type="ECO:0000313" key="4">
    <source>
        <dbReference type="Proteomes" id="UP000254230"/>
    </source>
</evidence>
<protein>
    <submittedName>
        <fullName evidence="2">Uncharacterized protein conserved in bacteria</fullName>
    </submittedName>
</protein>
<dbReference type="SUPFAM" id="SSF109854">
    <property type="entry name" value="DinB/YfiT-like putative metalloenzymes"/>
    <property type="match status" value="1"/>
</dbReference>
<dbReference type="OrthoDB" id="338237at2"/>
<evidence type="ECO:0000313" key="3">
    <source>
        <dbReference type="Proteomes" id="UP000054639"/>
    </source>
</evidence>
<organism evidence="2 4">
    <name type="scientific">Legionella quateirensis</name>
    <dbReference type="NCBI Taxonomy" id="45072"/>
    <lineage>
        <taxon>Bacteria</taxon>
        <taxon>Pseudomonadati</taxon>
        <taxon>Pseudomonadota</taxon>
        <taxon>Gammaproteobacteria</taxon>
        <taxon>Legionellales</taxon>
        <taxon>Legionellaceae</taxon>
        <taxon>Legionella</taxon>
    </lineage>
</organism>
<dbReference type="InterPro" id="IPR034660">
    <property type="entry name" value="DinB/YfiT-like"/>
</dbReference>
<dbReference type="EMBL" id="UGOW01000001">
    <property type="protein sequence ID" value="STY17651.1"/>
    <property type="molecule type" value="Genomic_DNA"/>
</dbReference>